<evidence type="ECO:0000313" key="3">
    <source>
        <dbReference type="EMBL" id="MBB3010639.1"/>
    </source>
</evidence>
<dbReference type="Pfam" id="PF17289">
    <property type="entry name" value="Terminase_6C"/>
    <property type="match status" value="1"/>
</dbReference>
<name>A0A7W4VFG7_9BURK</name>
<reference evidence="3 4" key="1">
    <citation type="submission" date="2020-08" db="EMBL/GenBank/DDBJ databases">
        <title>Genomic Encyclopedia of Type Strains, Phase IV (KMG-V): Genome sequencing to study the core and pangenomes of soil and plant-associated prokaryotes.</title>
        <authorList>
            <person name="Whitman W."/>
        </authorList>
    </citation>
    <scope>NUCLEOTIDE SEQUENCE [LARGE SCALE GENOMIC DNA]</scope>
    <source>
        <strain evidence="3 4">SLV-2362</strain>
    </source>
</reference>
<organism evidence="3 4">
    <name type="scientific">Cupriavidus alkaliphilus</name>
    <dbReference type="NCBI Taxonomy" id="942866"/>
    <lineage>
        <taxon>Bacteria</taxon>
        <taxon>Pseudomonadati</taxon>
        <taxon>Pseudomonadota</taxon>
        <taxon>Betaproteobacteria</taxon>
        <taxon>Burkholderiales</taxon>
        <taxon>Burkholderiaceae</taxon>
        <taxon>Cupriavidus</taxon>
    </lineage>
</organism>
<keyword evidence="4" id="KW-1185">Reference proteome</keyword>
<evidence type="ECO:0000256" key="1">
    <source>
        <dbReference type="ARBA" id="ARBA00022612"/>
    </source>
</evidence>
<dbReference type="RefSeq" id="WP_260154692.1">
    <property type="nucleotide sequence ID" value="NZ_JACHWF010000009.1"/>
</dbReference>
<comment type="caution">
    <text evidence="3">The sequence shown here is derived from an EMBL/GenBank/DDBJ whole genome shotgun (WGS) entry which is preliminary data.</text>
</comment>
<protein>
    <recommendedName>
        <fullName evidence="2">Terminase large subunit gp17-like C-terminal domain-containing protein</fullName>
    </recommendedName>
</protein>
<evidence type="ECO:0000313" key="4">
    <source>
        <dbReference type="Proteomes" id="UP000578036"/>
    </source>
</evidence>
<gene>
    <name evidence="3" type="ORF">FHX61_005320</name>
</gene>
<accession>A0A7W4VFG7</accession>
<proteinExistence type="predicted"/>
<feature type="domain" description="Terminase large subunit gp17-like C-terminal" evidence="2">
    <location>
        <begin position="65"/>
        <end position="225"/>
    </location>
</feature>
<dbReference type="AlphaFoldDB" id="A0A7W4VFG7"/>
<dbReference type="EMBL" id="JACHWF010000009">
    <property type="protein sequence ID" value="MBB3010639.1"/>
    <property type="molecule type" value="Genomic_DNA"/>
</dbReference>
<keyword evidence="1" id="KW-1188">Viral release from host cell</keyword>
<dbReference type="Proteomes" id="UP000578036">
    <property type="component" value="Unassembled WGS sequence"/>
</dbReference>
<sequence length="251" mass="28977">MAGWNDVPHLDEKTKRDLLESTPPHLRDARSKGYPVLGSGLVYPVDEETIKVAPFALPDSWPRIVGIDFGWDHPTALVWLAWDRDNDIVYVYDCLKISEQTPVQQAPDILARGDWIPVAWPHDGLQTEKGSGEQLAQQYRDAKINMLWERAQFEETGTQDETKVSRSSVEAGLMDILKRMQTGKWKVFNHLNDWFHEFRLYHRKDGKIVKTNDDALDASRYGTMMLRYAATPPVPTTRIDPRQRKYDWRAG</sequence>
<evidence type="ECO:0000259" key="2">
    <source>
        <dbReference type="Pfam" id="PF17289"/>
    </source>
</evidence>
<dbReference type="InterPro" id="IPR035421">
    <property type="entry name" value="Terminase_6C"/>
</dbReference>
<dbReference type="Gene3D" id="3.30.420.280">
    <property type="match status" value="1"/>
</dbReference>